<sequence>MILITKLARNSALVIGEPLVVHDVPSEEYLRVIEETVGKQGGWDAVQAWHVNTKCASFTSSRGLAALVNALASLHKIDVYLLEDGQNPRKIHLPLHPQYDGEPNIG</sequence>
<dbReference type="EMBL" id="MGDX01000014">
    <property type="protein sequence ID" value="OGL71389.1"/>
    <property type="molecule type" value="Genomic_DNA"/>
</dbReference>
<dbReference type="Proteomes" id="UP000177097">
    <property type="component" value="Unassembled WGS sequence"/>
</dbReference>
<evidence type="ECO:0000313" key="2">
    <source>
        <dbReference type="Proteomes" id="UP000177097"/>
    </source>
</evidence>
<dbReference type="AlphaFoldDB" id="A0A1F7TZE7"/>
<dbReference type="STRING" id="1802389.A3C17_04485"/>
<name>A0A1F7TZE7_9BACT</name>
<comment type="caution">
    <text evidence="1">The sequence shown here is derived from an EMBL/GenBank/DDBJ whole genome shotgun (WGS) entry which is preliminary data.</text>
</comment>
<reference evidence="1 2" key="1">
    <citation type="journal article" date="2016" name="Nat. Commun.">
        <title>Thousands of microbial genomes shed light on interconnected biogeochemical processes in an aquifer system.</title>
        <authorList>
            <person name="Anantharaman K."/>
            <person name="Brown C.T."/>
            <person name="Hug L.A."/>
            <person name="Sharon I."/>
            <person name="Castelle C.J."/>
            <person name="Probst A.J."/>
            <person name="Thomas B.C."/>
            <person name="Singh A."/>
            <person name="Wilkins M.J."/>
            <person name="Karaoz U."/>
            <person name="Brodie E.L."/>
            <person name="Williams K.H."/>
            <person name="Hubbard S.S."/>
            <person name="Banfield J.F."/>
        </authorList>
    </citation>
    <scope>NUCLEOTIDE SEQUENCE [LARGE SCALE GENOMIC DNA]</scope>
</reference>
<organism evidence="1 2">
    <name type="scientific">Candidatus Uhrbacteria bacterium RIFCSPHIGHO2_02_FULL_53_13</name>
    <dbReference type="NCBI Taxonomy" id="1802389"/>
    <lineage>
        <taxon>Bacteria</taxon>
        <taxon>Candidatus Uhriibacteriota</taxon>
    </lineage>
</organism>
<accession>A0A1F7TZE7</accession>
<gene>
    <name evidence="1" type="ORF">A3C17_04485</name>
</gene>
<protein>
    <submittedName>
        <fullName evidence="1">Uncharacterized protein</fullName>
    </submittedName>
</protein>
<proteinExistence type="predicted"/>
<evidence type="ECO:0000313" key="1">
    <source>
        <dbReference type="EMBL" id="OGL71389.1"/>
    </source>
</evidence>